<proteinExistence type="predicted"/>
<dbReference type="InterPro" id="IPR046350">
    <property type="entry name" value="Cystatin_sf"/>
</dbReference>
<dbReference type="InterPro" id="IPR041401">
    <property type="entry name" value="TseB-like_dom"/>
</dbReference>
<reference evidence="3 4" key="1">
    <citation type="submission" date="2017-07" db="EMBL/GenBank/DDBJ databases">
        <title>Paenibacillus herberti R33 genome sequencing and assembly.</title>
        <authorList>
            <person name="Su W."/>
        </authorList>
    </citation>
    <scope>NUCLEOTIDE SEQUENCE [LARGE SCALE GENOMIC DNA]</scope>
    <source>
        <strain evidence="3 4">R33</strain>
    </source>
</reference>
<dbReference type="SUPFAM" id="SSF54403">
    <property type="entry name" value="Cystatin/monellin"/>
    <property type="match status" value="2"/>
</dbReference>
<evidence type="ECO:0000313" key="4">
    <source>
        <dbReference type="Proteomes" id="UP000215145"/>
    </source>
</evidence>
<protein>
    <recommendedName>
        <fullName evidence="2">Cell wall elongation regulator TseB-like domain-containing protein</fullName>
    </recommendedName>
</protein>
<dbReference type="OrthoDB" id="2678417at2"/>
<accession>A0A229P2Y9</accession>
<evidence type="ECO:0000259" key="2">
    <source>
        <dbReference type="Pfam" id="PF17881"/>
    </source>
</evidence>
<keyword evidence="1" id="KW-0472">Membrane</keyword>
<feature type="transmembrane region" description="Helical" evidence="1">
    <location>
        <begin position="16"/>
        <end position="33"/>
    </location>
</feature>
<keyword evidence="1" id="KW-0812">Transmembrane</keyword>
<gene>
    <name evidence="3" type="ORF">CGZ75_08055</name>
</gene>
<evidence type="ECO:0000256" key="1">
    <source>
        <dbReference type="SAM" id="Phobius"/>
    </source>
</evidence>
<dbReference type="AlphaFoldDB" id="A0A229P2Y9"/>
<feature type="domain" description="Cell wall elongation regulator TseB-like" evidence="2">
    <location>
        <begin position="48"/>
        <end position="90"/>
    </location>
</feature>
<dbReference type="EMBL" id="NMUQ01000001">
    <property type="protein sequence ID" value="OXM16602.1"/>
    <property type="molecule type" value="Genomic_DNA"/>
</dbReference>
<keyword evidence="1" id="KW-1133">Transmembrane helix</keyword>
<comment type="caution">
    <text evidence="3">The sequence shown here is derived from an EMBL/GenBank/DDBJ whole genome shotgun (WGS) entry which is preliminary data.</text>
</comment>
<sequence>MARGRSPRWYFNRKGWTIWGIVAFLALLFLMHAELRNIQKPVWAGEEQAAAEAKEKAGLVEVESAEKYVWDEPLWVVSGRNDKGNSLVVWLLKDKKPHTEDVTQSVKEAAIAQTLLTSRTGGADIIRIRPGWYQGKPVWEAHYSLQKEQKRYYYDFYEFVSGKFIATYSLTAKRSS</sequence>
<name>A0A229P2Y9_9BACL</name>
<dbReference type="RefSeq" id="WP_089523686.1">
    <property type="nucleotide sequence ID" value="NZ_NMUQ01000001.1"/>
</dbReference>
<dbReference type="Gene3D" id="3.10.450.40">
    <property type="match status" value="2"/>
</dbReference>
<keyword evidence="4" id="KW-1185">Reference proteome</keyword>
<evidence type="ECO:0000313" key="3">
    <source>
        <dbReference type="EMBL" id="OXM16602.1"/>
    </source>
</evidence>
<dbReference type="Proteomes" id="UP000215145">
    <property type="component" value="Unassembled WGS sequence"/>
</dbReference>
<dbReference type="Pfam" id="PF17881">
    <property type="entry name" value="TseB"/>
    <property type="match status" value="1"/>
</dbReference>
<organism evidence="3 4">
    <name type="scientific">Paenibacillus herberti</name>
    <dbReference type="NCBI Taxonomy" id="1619309"/>
    <lineage>
        <taxon>Bacteria</taxon>
        <taxon>Bacillati</taxon>
        <taxon>Bacillota</taxon>
        <taxon>Bacilli</taxon>
        <taxon>Bacillales</taxon>
        <taxon>Paenibacillaceae</taxon>
        <taxon>Paenibacillus</taxon>
    </lineage>
</organism>